<dbReference type="AlphaFoldDB" id="A0A387H925"/>
<proteinExistence type="predicted"/>
<protein>
    <submittedName>
        <fullName evidence="3">Uncharacterized protein</fullName>
    </submittedName>
</protein>
<reference evidence="3 4" key="1">
    <citation type="submission" date="2018-10" db="EMBL/GenBank/DDBJ databases">
        <title>Relationship between Morphology and Antimicrobial Activity in Streptomyces.</title>
        <authorList>
            <person name="Kang H.J."/>
            <person name="Kim S.B."/>
        </authorList>
    </citation>
    <scope>NUCLEOTIDE SEQUENCE [LARGE SCALE GENOMIC DNA]</scope>
    <source>
        <strain evidence="3 4">BH38</strain>
    </source>
</reference>
<evidence type="ECO:0000256" key="2">
    <source>
        <dbReference type="SAM" id="Phobius"/>
    </source>
</evidence>
<organism evidence="3 4">
    <name type="scientific">Streptomyces hundungensis</name>
    <dbReference type="NCBI Taxonomy" id="1077946"/>
    <lineage>
        <taxon>Bacteria</taxon>
        <taxon>Bacillati</taxon>
        <taxon>Actinomycetota</taxon>
        <taxon>Actinomycetes</taxon>
        <taxon>Kitasatosporales</taxon>
        <taxon>Streptomycetaceae</taxon>
        <taxon>Streptomyces</taxon>
    </lineage>
</organism>
<evidence type="ECO:0000256" key="1">
    <source>
        <dbReference type="SAM" id="MobiDB-lite"/>
    </source>
</evidence>
<evidence type="ECO:0000313" key="3">
    <source>
        <dbReference type="EMBL" id="AYG79839.1"/>
    </source>
</evidence>
<sequence>MSLFEPAPRSAPGVEVAAHAAHRQPRGASARRRRRLVAVNVAVTVLVLLLTHTLDGLVATPMAGAYTLGMLLLSLQAATMVISALWYDRACRDVCDPHVNEPHGIAGRGGELL</sequence>
<gene>
    <name evidence="3" type="ORF">DWB77_01957</name>
</gene>
<feature type="transmembrane region" description="Helical" evidence="2">
    <location>
        <begin position="36"/>
        <end position="54"/>
    </location>
</feature>
<evidence type="ECO:0000313" key="4">
    <source>
        <dbReference type="Proteomes" id="UP000271554"/>
    </source>
</evidence>
<keyword evidence="2" id="KW-0472">Membrane</keyword>
<keyword evidence="4" id="KW-1185">Reference proteome</keyword>
<feature type="region of interest" description="Disordered" evidence="1">
    <location>
        <begin position="1"/>
        <end position="30"/>
    </location>
</feature>
<feature type="transmembrane region" description="Helical" evidence="2">
    <location>
        <begin position="66"/>
        <end position="87"/>
    </location>
</feature>
<feature type="compositionally biased region" description="Basic residues" evidence="1">
    <location>
        <begin position="20"/>
        <end position="30"/>
    </location>
</feature>
<keyword evidence="2" id="KW-0812">Transmembrane</keyword>
<dbReference type="Proteomes" id="UP000271554">
    <property type="component" value="Chromosome"/>
</dbReference>
<dbReference type="RefSeq" id="WP_120720873.1">
    <property type="nucleotide sequence ID" value="NZ_CP032698.1"/>
</dbReference>
<keyword evidence="2" id="KW-1133">Transmembrane helix</keyword>
<dbReference type="EMBL" id="CP032698">
    <property type="protein sequence ID" value="AYG79839.1"/>
    <property type="molecule type" value="Genomic_DNA"/>
</dbReference>
<dbReference type="KEGG" id="shun:DWB77_01957"/>
<dbReference type="OrthoDB" id="4281784at2"/>
<accession>A0A387H925</accession>
<name>A0A387H925_9ACTN</name>